<accession>A0ABX2ER27</accession>
<feature type="region of interest" description="Disordered" evidence="1">
    <location>
        <begin position="33"/>
        <end position="52"/>
    </location>
</feature>
<evidence type="ECO:0000256" key="1">
    <source>
        <dbReference type="SAM" id="MobiDB-lite"/>
    </source>
</evidence>
<evidence type="ECO:0000313" key="4">
    <source>
        <dbReference type="Proteomes" id="UP000737171"/>
    </source>
</evidence>
<gene>
    <name evidence="3" type="ORF">HLB44_29225</name>
</gene>
<feature type="transmembrane region" description="Helical" evidence="2">
    <location>
        <begin position="12"/>
        <end position="29"/>
    </location>
</feature>
<proteinExistence type="predicted"/>
<keyword evidence="4" id="KW-1185">Reference proteome</keyword>
<comment type="caution">
    <text evidence="3">The sequence shown here is derived from an EMBL/GenBank/DDBJ whole genome shotgun (WGS) entry which is preliminary data.</text>
</comment>
<dbReference type="Proteomes" id="UP000737171">
    <property type="component" value="Unassembled WGS sequence"/>
</dbReference>
<evidence type="ECO:0000256" key="2">
    <source>
        <dbReference type="SAM" id="Phobius"/>
    </source>
</evidence>
<dbReference type="EMBL" id="JABRWJ010000010">
    <property type="protein sequence ID" value="NRF71091.1"/>
    <property type="molecule type" value="Genomic_DNA"/>
</dbReference>
<reference evidence="3 4" key="1">
    <citation type="submission" date="2020-05" db="EMBL/GenBank/DDBJ databases">
        <title>Aquincola sp. isolate from soil.</title>
        <authorList>
            <person name="Han J."/>
            <person name="Kim D.-U."/>
        </authorList>
    </citation>
    <scope>NUCLEOTIDE SEQUENCE [LARGE SCALE GENOMIC DNA]</scope>
    <source>
        <strain evidence="3 4">S2</strain>
    </source>
</reference>
<name>A0ABX2ER27_9BURK</name>
<protein>
    <submittedName>
        <fullName evidence="3">Uncharacterized protein</fullName>
    </submittedName>
</protein>
<keyword evidence="2" id="KW-0812">Transmembrane</keyword>
<sequence length="52" mass="5128">MSDKDLERTQCLGVIGSMLIAAVIVALALPDAPGDAPPSAPAGPVVLTSAAR</sequence>
<dbReference type="RefSeq" id="WP_173131573.1">
    <property type="nucleotide sequence ID" value="NZ_JABRWJ010000010.1"/>
</dbReference>
<organism evidence="3 4">
    <name type="scientific">Pseudaquabacterium terrae</name>
    <dbReference type="NCBI Taxonomy" id="2732868"/>
    <lineage>
        <taxon>Bacteria</taxon>
        <taxon>Pseudomonadati</taxon>
        <taxon>Pseudomonadota</taxon>
        <taxon>Betaproteobacteria</taxon>
        <taxon>Burkholderiales</taxon>
        <taxon>Sphaerotilaceae</taxon>
        <taxon>Pseudaquabacterium</taxon>
    </lineage>
</organism>
<keyword evidence="2" id="KW-1133">Transmembrane helix</keyword>
<evidence type="ECO:0000313" key="3">
    <source>
        <dbReference type="EMBL" id="NRF71091.1"/>
    </source>
</evidence>
<keyword evidence="2" id="KW-0472">Membrane</keyword>